<dbReference type="Pfam" id="PF07976">
    <property type="entry name" value="Phe_hydrox_dim"/>
    <property type="match status" value="1"/>
</dbReference>
<evidence type="ECO:0000256" key="4">
    <source>
        <dbReference type="ARBA" id="ARBA00023002"/>
    </source>
</evidence>
<sequence length="640" mass="69557">MPEGILPDNVDVILVGAGPTSLISAYILLKTGINVLAVEQHNKSQQALFGRACALYPRSLELLDTVGLWDPMADIGIIIRGAVTYKDGKATASRGWSFLQKAIDGNTYLDYMCDISPSSSYLVDFPASVGIRQKYAEDVFRAAISAIDPTAVLSPAKLIDYNIDPGSQYPVRARIQLKDRVTEVRSKYLVGADGGRSTVRTLAGIPFTGMSSTHKWIRLDAVVRTDMPHSRDRAIAIESAEHGNVLWIANDNGRVRIGFVCPPALYGENGENITAEAVMEEARKAVRPFSLEFVKLDWWTAYSIGQRLAETWIKDKRILLAGDAAHTHSSGAAQGLNTGIHDATNLAWKLAGVLKGWYKPDVLTTYDTERRPSAARLLQLDRDISSLISGNIPSHFNASSDADPNDILEQLFVDSAGFTVGLGISYSENILNRASTTKLRIKVGHRAPDAQLYRQGSPVPKRLLELTAYNGNFWILVFAGVLEPVSGSDASKLNSNSAAQYRAMRTDVNATTSFMRTLMPVFSFLTILRGEQALETAETIGVQPLGKVVYDCTGDAYAKYGVDDSQGVIVVLRPDAIVGFIAPLNGAGALNDYFSAFVQPSEIGNVYASEKDAAVPVGEISLEGHEESTTPFRMFVNNVV</sequence>
<evidence type="ECO:0000256" key="1">
    <source>
        <dbReference type="ARBA" id="ARBA00007801"/>
    </source>
</evidence>
<evidence type="ECO:0000256" key="3">
    <source>
        <dbReference type="ARBA" id="ARBA00022827"/>
    </source>
</evidence>
<dbReference type="GO" id="GO:0016709">
    <property type="term" value="F:oxidoreductase activity, acting on paired donors, with incorporation or reduction of molecular oxygen, NAD(P)H as one donor, and incorporation of one atom of oxygen"/>
    <property type="evidence" value="ECO:0007669"/>
    <property type="project" value="UniProtKB-ARBA"/>
</dbReference>
<evidence type="ECO:0000313" key="7">
    <source>
        <dbReference type="EMBL" id="OBZ67165.1"/>
    </source>
</evidence>
<dbReference type="Gene3D" id="3.40.30.20">
    <property type="match status" value="1"/>
</dbReference>
<evidence type="ECO:0000256" key="2">
    <source>
        <dbReference type="ARBA" id="ARBA00022630"/>
    </source>
</evidence>
<proteinExistence type="inferred from homology"/>
<keyword evidence="4" id="KW-0560">Oxidoreductase</keyword>
<dbReference type="EMBL" id="LUGG01000025">
    <property type="protein sequence ID" value="OBZ67165.1"/>
    <property type="molecule type" value="Genomic_DNA"/>
</dbReference>
<feature type="domain" description="Phenol hydroxylase-like C-terminal dimerisation" evidence="6">
    <location>
        <begin position="425"/>
        <end position="601"/>
    </location>
</feature>
<organism evidence="7 8">
    <name type="scientific">Grifola frondosa</name>
    <name type="common">Maitake</name>
    <name type="synonym">Polyporus frondosus</name>
    <dbReference type="NCBI Taxonomy" id="5627"/>
    <lineage>
        <taxon>Eukaryota</taxon>
        <taxon>Fungi</taxon>
        <taxon>Dikarya</taxon>
        <taxon>Basidiomycota</taxon>
        <taxon>Agaricomycotina</taxon>
        <taxon>Agaricomycetes</taxon>
        <taxon>Polyporales</taxon>
        <taxon>Grifolaceae</taxon>
        <taxon>Grifola</taxon>
    </lineage>
</organism>
<dbReference type="PRINTS" id="PR00420">
    <property type="entry name" value="RNGMNOXGNASE"/>
</dbReference>
<dbReference type="InterPro" id="IPR050641">
    <property type="entry name" value="RIFMO-like"/>
</dbReference>
<gene>
    <name evidence="7" type="primary">mobA_0</name>
    <name evidence="7" type="ORF">A0H81_12817</name>
</gene>
<name>A0A1C7LQP5_GRIFR</name>
<feature type="domain" description="FAD-binding" evidence="5">
    <location>
        <begin position="10"/>
        <end position="379"/>
    </location>
</feature>
<dbReference type="SUPFAM" id="SSF51905">
    <property type="entry name" value="FAD/NAD(P)-binding domain"/>
    <property type="match status" value="1"/>
</dbReference>
<evidence type="ECO:0000259" key="6">
    <source>
        <dbReference type="Pfam" id="PF07976"/>
    </source>
</evidence>
<dbReference type="Gene3D" id="3.30.9.10">
    <property type="entry name" value="D-Amino Acid Oxidase, subunit A, domain 2"/>
    <property type="match status" value="1"/>
</dbReference>
<keyword evidence="2" id="KW-0285">Flavoprotein</keyword>
<dbReference type="OrthoDB" id="1716816at2759"/>
<keyword evidence="7" id="KW-0503">Monooxygenase</keyword>
<dbReference type="SUPFAM" id="SSF52833">
    <property type="entry name" value="Thioredoxin-like"/>
    <property type="match status" value="1"/>
</dbReference>
<keyword evidence="3" id="KW-0274">FAD</keyword>
<keyword evidence="8" id="KW-1185">Reference proteome</keyword>
<dbReference type="PANTHER" id="PTHR43004">
    <property type="entry name" value="TRK SYSTEM POTASSIUM UPTAKE PROTEIN"/>
    <property type="match status" value="1"/>
</dbReference>
<dbReference type="STRING" id="5627.A0A1C7LQP5"/>
<dbReference type="InterPro" id="IPR038220">
    <property type="entry name" value="PHOX_C_sf"/>
</dbReference>
<dbReference type="InterPro" id="IPR036249">
    <property type="entry name" value="Thioredoxin-like_sf"/>
</dbReference>
<dbReference type="Proteomes" id="UP000092993">
    <property type="component" value="Unassembled WGS sequence"/>
</dbReference>
<dbReference type="AlphaFoldDB" id="A0A1C7LQP5"/>
<dbReference type="InterPro" id="IPR002938">
    <property type="entry name" value="FAD-bd"/>
</dbReference>
<comment type="similarity">
    <text evidence="1">Belongs to the PheA/TfdB FAD monooxygenase family.</text>
</comment>
<evidence type="ECO:0000313" key="8">
    <source>
        <dbReference type="Proteomes" id="UP000092993"/>
    </source>
</evidence>
<accession>A0A1C7LQP5</accession>
<protein>
    <submittedName>
        <fullName evidence="7">3-hydroxybenzoate 4-monooxygenase</fullName>
    </submittedName>
</protein>
<dbReference type="SUPFAM" id="SSF54373">
    <property type="entry name" value="FAD-linked reductases, C-terminal domain"/>
    <property type="match status" value="1"/>
</dbReference>
<dbReference type="Gene3D" id="3.50.50.60">
    <property type="entry name" value="FAD/NAD(P)-binding domain"/>
    <property type="match status" value="1"/>
</dbReference>
<evidence type="ECO:0000259" key="5">
    <source>
        <dbReference type="Pfam" id="PF01494"/>
    </source>
</evidence>
<reference evidence="7 8" key="1">
    <citation type="submission" date="2016-03" db="EMBL/GenBank/DDBJ databases">
        <title>Whole genome sequencing of Grifola frondosa 9006-11.</title>
        <authorList>
            <person name="Min B."/>
            <person name="Park H."/>
            <person name="Kim J.-G."/>
            <person name="Cho H."/>
            <person name="Oh Y.-L."/>
            <person name="Kong W.-S."/>
            <person name="Choi I.-G."/>
        </authorList>
    </citation>
    <scope>NUCLEOTIDE SEQUENCE [LARGE SCALE GENOMIC DNA]</scope>
    <source>
        <strain evidence="7 8">9006-11</strain>
    </source>
</reference>
<dbReference type="InterPro" id="IPR036188">
    <property type="entry name" value="FAD/NAD-bd_sf"/>
</dbReference>
<dbReference type="PANTHER" id="PTHR43004:SF5">
    <property type="entry name" value="FAD-BINDING DOMAIN-CONTAINING PROTEIN"/>
    <property type="match status" value="1"/>
</dbReference>
<comment type="caution">
    <text evidence="7">The sequence shown here is derived from an EMBL/GenBank/DDBJ whole genome shotgun (WGS) entry which is preliminary data.</text>
</comment>
<dbReference type="InterPro" id="IPR012941">
    <property type="entry name" value="Phe_hydrox_C_dim_dom"/>
</dbReference>
<dbReference type="GO" id="GO:0071949">
    <property type="term" value="F:FAD binding"/>
    <property type="evidence" value="ECO:0007669"/>
    <property type="project" value="InterPro"/>
</dbReference>
<dbReference type="Pfam" id="PF01494">
    <property type="entry name" value="FAD_binding_3"/>
    <property type="match status" value="1"/>
</dbReference>